<accession>A0ABW7X705</accession>
<evidence type="ECO:0000256" key="1">
    <source>
        <dbReference type="ARBA" id="ARBA00023015"/>
    </source>
</evidence>
<dbReference type="Pfam" id="PF12833">
    <property type="entry name" value="HTH_18"/>
    <property type="match status" value="1"/>
</dbReference>
<name>A0ABW7X705_9NOCA</name>
<keyword evidence="3" id="KW-0804">Transcription</keyword>
<protein>
    <submittedName>
        <fullName evidence="5">Helix-turn-helix domain-containing protein</fullName>
    </submittedName>
</protein>
<dbReference type="Proteomes" id="UP001611415">
    <property type="component" value="Unassembled WGS sequence"/>
</dbReference>
<dbReference type="PANTHER" id="PTHR46796:SF15">
    <property type="entry name" value="BLL1074 PROTEIN"/>
    <property type="match status" value="1"/>
</dbReference>
<feature type="domain" description="HTH araC/xylS-type" evidence="4">
    <location>
        <begin position="165"/>
        <end position="263"/>
    </location>
</feature>
<sequence length="287" mass="30916">MPPVEPVRDAAAVWDIAVPARPSRVAGVSMAAFRGRTKSLVEMQVIPYPALTLFIDFGDGLLVDDTSGQGARGAIVAGLSLGGVRGSGRDIDCLQVRLSPVVAHAMLGASAELGGAVVDLEELWGHDAVRIRERLNATRSPVDRFAIVEAALARRHETGTAIDPEVVYCWERMTSSRGRIRVEQLAEEVGWSRKRLWTRFRSQIGLTPKTAAKLIRFDHAAHRLVAGHSAAAVAADSGYADQSHLHRDVVAFAGVTPTAVAVAPWLAVDEVAWTGAGQARPNRRSWR</sequence>
<comment type="caution">
    <text evidence="5">The sequence shown here is derived from an EMBL/GenBank/DDBJ whole genome shotgun (WGS) entry which is preliminary data.</text>
</comment>
<dbReference type="Gene3D" id="1.10.10.60">
    <property type="entry name" value="Homeodomain-like"/>
    <property type="match status" value="1"/>
</dbReference>
<evidence type="ECO:0000256" key="3">
    <source>
        <dbReference type="ARBA" id="ARBA00023163"/>
    </source>
</evidence>
<keyword evidence="2" id="KW-0238">DNA-binding</keyword>
<keyword evidence="1" id="KW-0805">Transcription regulation</keyword>
<evidence type="ECO:0000313" key="5">
    <source>
        <dbReference type="EMBL" id="MFI2476902.1"/>
    </source>
</evidence>
<reference evidence="5 6" key="1">
    <citation type="submission" date="2024-10" db="EMBL/GenBank/DDBJ databases">
        <title>The Natural Products Discovery Center: Release of the First 8490 Sequenced Strains for Exploring Actinobacteria Biosynthetic Diversity.</title>
        <authorList>
            <person name="Kalkreuter E."/>
            <person name="Kautsar S.A."/>
            <person name="Yang D."/>
            <person name="Bader C.D."/>
            <person name="Teijaro C.N."/>
            <person name="Fluegel L."/>
            <person name="Davis C.M."/>
            <person name="Simpson J.R."/>
            <person name="Lauterbach L."/>
            <person name="Steele A.D."/>
            <person name="Gui C."/>
            <person name="Meng S."/>
            <person name="Li G."/>
            <person name="Viehrig K."/>
            <person name="Ye F."/>
            <person name="Su P."/>
            <person name="Kiefer A.F."/>
            <person name="Nichols A."/>
            <person name="Cepeda A.J."/>
            <person name="Yan W."/>
            <person name="Fan B."/>
            <person name="Jiang Y."/>
            <person name="Adhikari A."/>
            <person name="Zheng C.-J."/>
            <person name="Schuster L."/>
            <person name="Cowan T.M."/>
            <person name="Smanski M.J."/>
            <person name="Chevrette M.G."/>
            <person name="De Carvalho L.P.S."/>
            <person name="Shen B."/>
        </authorList>
    </citation>
    <scope>NUCLEOTIDE SEQUENCE [LARGE SCALE GENOMIC DNA]</scope>
    <source>
        <strain evidence="5 6">NPDC019275</strain>
    </source>
</reference>
<organism evidence="5 6">
    <name type="scientific">Nocardia xishanensis</name>
    <dbReference type="NCBI Taxonomy" id="238964"/>
    <lineage>
        <taxon>Bacteria</taxon>
        <taxon>Bacillati</taxon>
        <taxon>Actinomycetota</taxon>
        <taxon>Actinomycetes</taxon>
        <taxon>Mycobacteriales</taxon>
        <taxon>Nocardiaceae</taxon>
        <taxon>Nocardia</taxon>
    </lineage>
</organism>
<evidence type="ECO:0000259" key="4">
    <source>
        <dbReference type="PROSITE" id="PS01124"/>
    </source>
</evidence>
<dbReference type="InterPro" id="IPR050204">
    <property type="entry name" value="AraC_XylS_family_regulators"/>
</dbReference>
<gene>
    <name evidence="5" type="ORF">ACH49W_26265</name>
</gene>
<proteinExistence type="predicted"/>
<dbReference type="InterPro" id="IPR018060">
    <property type="entry name" value="HTH_AraC"/>
</dbReference>
<dbReference type="RefSeq" id="WP_364825323.1">
    <property type="nucleotide sequence ID" value="NZ_JBFAYM010000016.1"/>
</dbReference>
<dbReference type="PANTHER" id="PTHR46796">
    <property type="entry name" value="HTH-TYPE TRANSCRIPTIONAL ACTIVATOR RHAS-RELATED"/>
    <property type="match status" value="1"/>
</dbReference>
<dbReference type="SMART" id="SM00342">
    <property type="entry name" value="HTH_ARAC"/>
    <property type="match status" value="1"/>
</dbReference>
<evidence type="ECO:0000256" key="2">
    <source>
        <dbReference type="ARBA" id="ARBA00023125"/>
    </source>
</evidence>
<dbReference type="EMBL" id="JBIRYO010000020">
    <property type="protein sequence ID" value="MFI2476902.1"/>
    <property type="molecule type" value="Genomic_DNA"/>
</dbReference>
<dbReference type="PROSITE" id="PS01124">
    <property type="entry name" value="HTH_ARAC_FAMILY_2"/>
    <property type="match status" value="1"/>
</dbReference>
<evidence type="ECO:0000313" key="6">
    <source>
        <dbReference type="Proteomes" id="UP001611415"/>
    </source>
</evidence>
<keyword evidence="6" id="KW-1185">Reference proteome</keyword>